<dbReference type="Proteomes" id="UP000190683">
    <property type="component" value="Unassembled WGS sequence"/>
</dbReference>
<evidence type="ECO:0000313" key="4">
    <source>
        <dbReference type="EMBL" id="OOS25466.1"/>
    </source>
</evidence>
<evidence type="ECO:0000256" key="3">
    <source>
        <dbReference type="ARBA" id="ARBA00049244"/>
    </source>
</evidence>
<dbReference type="GO" id="GO:0006261">
    <property type="term" value="P:DNA-templated DNA replication"/>
    <property type="evidence" value="ECO:0007669"/>
    <property type="project" value="TreeGrafter"/>
</dbReference>
<dbReference type="Pfam" id="PF13177">
    <property type="entry name" value="DNA_pol3_delta2"/>
    <property type="match status" value="1"/>
</dbReference>
<dbReference type="AlphaFoldDB" id="A0A1T0CSZ7"/>
<keyword evidence="2" id="KW-0239">DNA-directed DNA polymerase</keyword>
<dbReference type="STRING" id="573983.B0681_04790"/>
<dbReference type="Gene3D" id="3.40.50.300">
    <property type="entry name" value="P-loop containing nucleotide triphosphate hydrolases"/>
    <property type="match status" value="1"/>
</dbReference>
<comment type="catalytic activity">
    <reaction evidence="3">
        <text>DNA(n) + a 2'-deoxyribonucleoside 5'-triphosphate = DNA(n+1) + diphosphate</text>
        <dbReference type="Rhea" id="RHEA:22508"/>
        <dbReference type="Rhea" id="RHEA-COMP:17339"/>
        <dbReference type="Rhea" id="RHEA-COMP:17340"/>
        <dbReference type="ChEBI" id="CHEBI:33019"/>
        <dbReference type="ChEBI" id="CHEBI:61560"/>
        <dbReference type="ChEBI" id="CHEBI:173112"/>
        <dbReference type="EC" id="2.7.7.7"/>
    </reaction>
</comment>
<accession>A0A1T0CSZ7</accession>
<proteinExistence type="predicted"/>
<protein>
    <recommendedName>
        <fullName evidence="1">DNA-directed DNA polymerase</fullName>
        <ecNumber evidence="1">2.7.7.7</ecNumber>
    </recommendedName>
</protein>
<dbReference type="InterPro" id="IPR050238">
    <property type="entry name" value="DNA_Rep/Repair_Clamp_Loader"/>
</dbReference>
<name>A0A1T0CSZ7_9GAMM</name>
<evidence type="ECO:0000313" key="5">
    <source>
        <dbReference type="Proteomes" id="UP000190683"/>
    </source>
</evidence>
<dbReference type="InterPro" id="IPR027417">
    <property type="entry name" value="P-loop_NTPase"/>
</dbReference>
<dbReference type="EC" id="2.7.7.7" evidence="1"/>
<dbReference type="EMBL" id="MUYV01000005">
    <property type="protein sequence ID" value="OOS25466.1"/>
    <property type="molecule type" value="Genomic_DNA"/>
</dbReference>
<comment type="caution">
    <text evidence="4">The sequence shown here is derived from an EMBL/GenBank/DDBJ whole genome shotgun (WGS) entry which is preliminary data.</text>
</comment>
<keyword evidence="2" id="KW-0808">Transferase</keyword>
<dbReference type="PANTHER" id="PTHR11669:SF8">
    <property type="entry name" value="DNA POLYMERASE III SUBUNIT DELTA"/>
    <property type="match status" value="1"/>
</dbReference>
<evidence type="ECO:0000256" key="2">
    <source>
        <dbReference type="ARBA" id="ARBA00022932"/>
    </source>
</evidence>
<organism evidence="4 5">
    <name type="scientific">Moraxella porci DSM 25326</name>
    <dbReference type="NCBI Taxonomy" id="573983"/>
    <lineage>
        <taxon>Bacteria</taxon>
        <taxon>Pseudomonadati</taxon>
        <taxon>Pseudomonadota</taxon>
        <taxon>Gammaproteobacteria</taxon>
        <taxon>Moraxellales</taxon>
        <taxon>Moraxellaceae</taxon>
        <taxon>Moraxella</taxon>
    </lineage>
</organism>
<reference evidence="4 5" key="1">
    <citation type="submission" date="2017-02" db="EMBL/GenBank/DDBJ databases">
        <title>Draft genome sequence of Moraxella porci CCUG 54912T type strain.</title>
        <authorList>
            <person name="Salva-Serra F."/>
            <person name="Engstrom-Jakobsson H."/>
            <person name="Thorell K."/>
            <person name="Jaen-Luchoro D."/>
            <person name="Gonzales-Siles L."/>
            <person name="Karlsson R."/>
            <person name="Yazdan S."/>
            <person name="Boulund F."/>
            <person name="Johnning A."/>
            <person name="Engstrand L."/>
            <person name="Kristiansson E."/>
            <person name="Moore E."/>
        </authorList>
    </citation>
    <scope>NUCLEOTIDE SEQUENCE [LARGE SCALE GENOMIC DNA]</scope>
    <source>
        <strain evidence="4 5">CCUG 54912</strain>
    </source>
</reference>
<dbReference type="SUPFAM" id="SSF52540">
    <property type="entry name" value="P-loop containing nucleoside triphosphate hydrolases"/>
    <property type="match status" value="1"/>
</dbReference>
<keyword evidence="2" id="KW-0548">Nucleotidyltransferase</keyword>
<keyword evidence="5" id="KW-1185">Reference proteome</keyword>
<dbReference type="GO" id="GO:0009360">
    <property type="term" value="C:DNA polymerase III complex"/>
    <property type="evidence" value="ECO:0007669"/>
    <property type="project" value="TreeGrafter"/>
</dbReference>
<sequence length="336" mass="37699">MSADVSAQRYFAQALPWQDKAWRQLTEQFSHQQLPHGLLAAGAKGIGKHAFVWRFVAYLLCMQPTEAGACGACDSCKWLKAGTHPDLMVLPEPAEGESVRDSIKIDDIRRLQEYSQTKGHGAKVMVLDSADTLTLGAANALLKTLEEPRDGVFLILISDHPSRLLPTIKSRVQTMPLSQIDQTLALSYLGEQMDADTAQMLLELSDGAVLQAQRLWHEDWFHQRALWLKTFAALNRGTRQPMAASEYWQKTLSLQQFILLSRMMLVALWRHRLALPNLHRDLDIESLLGGLDLDHHALERLLVGLDDVELSIIQNVQEKLAYDQLMLTMAGQSSVS</sequence>
<dbReference type="PANTHER" id="PTHR11669">
    <property type="entry name" value="REPLICATION FACTOR C / DNA POLYMERASE III GAMMA-TAU SUBUNIT"/>
    <property type="match status" value="1"/>
</dbReference>
<dbReference type="GO" id="GO:0003887">
    <property type="term" value="F:DNA-directed DNA polymerase activity"/>
    <property type="evidence" value="ECO:0007669"/>
    <property type="project" value="UniProtKB-KW"/>
</dbReference>
<evidence type="ECO:0000256" key="1">
    <source>
        <dbReference type="ARBA" id="ARBA00012417"/>
    </source>
</evidence>
<gene>
    <name evidence="4" type="ORF">B0681_04790</name>
</gene>